<evidence type="ECO:0008006" key="9">
    <source>
        <dbReference type="Google" id="ProtNLM"/>
    </source>
</evidence>
<keyword evidence="8" id="KW-1185">Reference proteome</keyword>
<evidence type="ECO:0000256" key="3">
    <source>
        <dbReference type="ARBA" id="ARBA00023002"/>
    </source>
</evidence>
<dbReference type="CDD" id="cd11064">
    <property type="entry name" value="CYP86A"/>
    <property type="match status" value="1"/>
</dbReference>
<keyword evidence="3" id="KW-0560">Oxidoreductase</keyword>
<evidence type="ECO:0000256" key="2">
    <source>
        <dbReference type="ARBA" id="ARBA00022723"/>
    </source>
</evidence>
<evidence type="ECO:0000313" key="7">
    <source>
        <dbReference type="EMBL" id="KAK9156704.1"/>
    </source>
</evidence>
<comment type="caution">
    <text evidence="7">The sequence shown here is derived from an EMBL/GenBank/DDBJ whole genome shotgun (WGS) entry which is preliminary data.</text>
</comment>
<keyword evidence="6" id="KW-1133">Transmembrane helix</keyword>
<dbReference type="GO" id="GO:0044550">
    <property type="term" value="P:secondary metabolite biosynthetic process"/>
    <property type="evidence" value="ECO:0007669"/>
    <property type="project" value="UniProtKB-ARBA"/>
</dbReference>
<name>A0AAP0KSL2_9MAGN</name>
<dbReference type="InterPro" id="IPR002401">
    <property type="entry name" value="Cyt_P450_E_grp-I"/>
</dbReference>
<feature type="binding site" description="axial binding residue" evidence="5">
    <location>
        <position position="439"/>
    </location>
    <ligand>
        <name>heme</name>
        <dbReference type="ChEBI" id="CHEBI:30413"/>
    </ligand>
    <ligandPart>
        <name>Fe</name>
        <dbReference type="ChEBI" id="CHEBI:18248"/>
    </ligandPart>
</feature>
<keyword evidence="4 5" id="KW-0408">Iron</keyword>
<dbReference type="SUPFAM" id="SSF48264">
    <property type="entry name" value="Cytochrome P450"/>
    <property type="match status" value="1"/>
</dbReference>
<dbReference type="GO" id="GO:0004497">
    <property type="term" value="F:monooxygenase activity"/>
    <property type="evidence" value="ECO:0007669"/>
    <property type="project" value="InterPro"/>
</dbReference>
<evidence type="ECO:0000256" key="4">
    <source>
        <dbReference type="ARBA" id="ARBA00023004"/>
    </source>
</evidence>
<reference evidence="7 8" key="1">
    <citation type="submission" date="2024-01" db="EMBL/GenBank/DDBJ databases">
        <title>Genome assemblies of Stephania.</title>
        <authorList>
            <person name="Yang L."/>
        </authorList>
    </citation>
    <scope>NUCLEOTIDE SEQUENCE [LARGE SCALE GENOMIC DNA]</scope>
    <source>
        <strain evidence="7">JXDWG</strain>
        <tissue evidence="7">Leaf</tissue>
    </source>
</reference>
<organism evidence="7 8">
    <name type="scientific">Stephania cephalantha</name>
    <dbReference type="NCBI Taxonomy" id="152367"/>
    <lineage>
        <taxon>Eukaryota</taxon>
        <taxon>Viridiplantae</taxon>
        <taxon>Streptophyta</taxon>
        <taxon>Embryophyta</taxon>
        <taxon>Tracheophyta</taxon>
        <taxon>Spermatophyta</taxon>
        <taxon>Magnoliopsida</taxon>
        <taxon>Ranunculales</taxon>
        <taxon>Menispermaceae</taxon>
        <taxon>Menispermoideae</taxon>
        <taxon>Cissampelideae</taxon>
        <taxon>Stephania</taxon>
    </lineage>
</organism>
<dbReference type="InterPro" id="IPR001128">
    <property type="entry name" value="Cyt_P450"/>
</dbReference>
<keyword evidence="2 5" id="KW-0479">Metal-binding</keyword>
<accession>A0AAP0KSL2</accession>
<dbReference type="InterPro" id="IPR036396">
    <property type="entry name" value="Cyt_P450_sf"/>
</dbReference>
<protein>
    <recommendedName>
        <fullName evidence="9">Cytochrome P450</fullName>
    </recommendedName>
</protein>
<dbReference type="Proteomes" id="UP001419268">
    <property type="component" value="Unassembled WGS sequence"/>
</dbReference>
<dbReference type="EMBL" id="JBBNAG010000002">
    <property type="protein sequence ID" value="KAK9156704.1"/>
    <property type="molecule type" value="Genomic_DNA"/>
</dbReference>
<dbReference type="GO" id="GO:0020037">
    <property type="term" value="F:heme binding"/>
    <property type="evidence" value="ECO:0007669"/>
    <property type="project" value="InterPro"/>
</dbReference>
<dbReference type="GO" id="GO:0005506">
    <property type="term" value="F:iron ion binding"/>
    <property type="evidence" value="ECO:0007669"/>
    <property type="project" value="InterPro"/>
</dbReference>
<evidence type="ECO:0000313" key="8">
    <source>
        <dbReference type="Proteomes" id="UP001419268"/>
    </source>
</evidence>
<sequence length="499" mass="56096">MDSLIQGLFWLCLFFAILSFTLVLRLIRSKLCYCSCEICHTYMTSKWSLQFNNLSDWYTHLLKNSPTGTIQVHVLGNTTITANPSNVEYILKTNFDNYPKGKPFSTILKDFLGQGIFNVDGKLWRYQRQMASLELGNVSIRSYAFEIVSKEIKFELLPLLSSSSSSSSSREGPIVDLQKVFRSFTFNTICQITFGLDTAQNPNNNLSEFAAAFDLASRLSAERALSPSPLIWKIKRVLNIGSEKQLKEAIKTINVLANEIITNRISSNRLNLLSRFMASNDEPTFLRDIIVSFTLAGRDSVASALTSFFWLVARNPGVDSAIVAESDRVMGASEKTASAYEQTLEMPYLTASLYESMRLYPPVQFDSKHSLTDDVLPDGTVVRRGSRVTYHPYAMGRMGHVWGQDCLEFRPERWLVNGKFESPVCPFKYPVFQAGVRVCLGKEMALMEMKCVAVAVIRGFEIGLVHDDYSSSVPKFDPGLTATLRGGLPVILKRRKRSN</sequence>
<comment type="cofactor">
    <cofactor evidence="5">
        <name>heme</name>
        <dbReference type="ChEBI" id="CHEBI:30413"/>
    </cofactor>
</comment>
<dbReference type="PANTHER" id="PTHR24296">
    <property type="entry name" value="CYTOCHROME P450"/>
    <property type="match status" value="1"/>
</dbReference>
<dbReference type="PRINTS" id="PR00463">
    <property type="entry name" value="EP450I"/>
</dbReference>
<comment type="similarity">
    <text evidence="1">Belongs to the cytochrome P450 family.</text>
</comment>
<gene>
    <name evidence="7" type="ORF">Scep_003278</name>
</gene>
<dbReference type="Pfam" id="PF00067">
    <property type="entry name" value="p450"/>
    <property type="match status" value="1"/>
</dbReference>
<keyword evidence="5" id="KW-0349">Heme</keyword>
<proteinExistence type="inferred from homology"/>
<dbReference type="Gene3D" id="1.10.630.10">
    <property type="entry name" value="Cytochrome P450"/>
    <property type="match status" value="1"/>
</dbReference>
<feature type="transmembrane region" description="Helical" evidence="6">
    <location>
        <begin position="7"/>
        <end position="27"/>
    </location>
</feature>
<dbReference type="AlphaFoldDB" id="A0AAP0KSL2"/>
<keyword evidence="6" id="KW-0812">Transmembrane</keyword>
<keyword evidence="6" id="KW-0472">Membrane</keyword>
<evidence type="ECO:0000256" key="6">
    <source>
        <dbReference type="SAM" id="Phobius"/>
    </source>
</evidence>
<dbReference type="PRINTS" id="PR00385">
    <property type="entry name" value="P450"/>
</dbReference>
<evidence type="ECO:0000256" key="5">
    <source>
        <dbReference type="PIRSR" id="PIRSR602401-1"/>
    </source>
</evidence>
<dbReference type="GO" id="GO:0016705">
    <property type="term" value="F:oxidoreductase activity, acting on paired donors, with incorporation or reduction of molecular oxygen"/>
    <property type="evidence" value="ECO:0007669"/>
    <property type="project" value="InterPro"/>
</dbReference>
<evidence type="ECO:0000256" key="1">
    <source>
        <dbReference type="ARBA" id="ARBA00010617"/>
    </source>
</evidence>